<reference evidence="4" key="1">
    <citation type="submission" date="2025-08" db="UniProtKB">
        <authorList>
            <consortium name="RefSeq"/>
        </authorList>
    </citation>
    <scope>IDENTIFICATION</scope>
</reference>
<protein>
    <submittedName>
        <fullName evidence="4">VQ motif-containing protein 17-like</fullName>
    </submittedName>
</protein>
<evidence type="ECO:0000313" key="4">
    <source>
        <dbReference type="RefSeq" id="XP_011078986.1"/>
    </source>
</evidence>
<dbReference type="Gramene" id="SIN_1023579.t">
    <property type="protein sequence ID" value="SIN_1023579.t.cds1"/>
    <property type="gene ID" value="SIN_1023579"/>
</dbReference>
<organism evidence="3 4">
    <name type="scientific">Sesamum indicum</name>
    <name type="common">Oriental sesame</name>
    <name type="synonym">Sesamum orientale</name>
    <dbReference type="NCBI Taxonomy" id="4182"/>
    <lineage>
        <taxon>Eukaryota</taxon>
        <taxon>Viridiplantae</taxon>
        <taxon>Streptophyta</taxon>
        <taxon>Embryophyta</taxon>
        <taxon>Tracheophyta</taxon>
        <taxon>Spermatophyta</taxon>
        <taxon>Magnoliopsida</taxon>
        <taxon>eudicotyledons</taxon>
        <taxon>Gunneridae</taxon>
        <taxon>Pentapetalae</taxon>
        <taxon>asterids</taxon>
        <taxon>lamiids</taxon>
        <taxon>Lamiales</taxon>
        <taxon>Pedaliaceae</taxon>
        <taxon>Sesamum</taxon>
    </lineage>
</organism>
<dbReference type="InterPro" id="IPR039607">
    <property type="entry name" value="VQ_8/17/18/20/21/25"/>
</dbReference>
<dbReference type="InParanoid" id="A0A6I9T500"/>
<dbReference type="PANTHER" id="PTHR33143:SF3">
    <property type="entry name" value="VQ MOTIF-CONTAINING PROTEIN 17-RELATED"/>
    <property type="match status" value="1"/>
</dbReference>
<dbReference type="RefSeq" id="XP_011078986.1">
    <property type="nucleotide sequence ID" value="XM_011080684.2"/>
</dbReference>
<dbReference type="GO" id="GO:0005634">
    <property type="term" value="C:nucleus"/>
    <property type="evidence" value="ECO:0007669"/>
    <property type="project" value="TreeGrafter"/>
</dbReference>
<dbReference type="PANTHER" id="PTHR33143">
    <property type="entry name" value="F16F4.1 PROTEIN-RELATED"/>
    <property type="match status" value="1"/>
</dbReference>
<feature type="region of interest" description="Disordered" evidence="1">
    <location>
        <begin position="1"/>
        <end position="26"/>
    </location>
</feature>
<proteinExistence type="predicted"/>
<name>A0A6I9T500_SESIN</name>
<sequence length="146" mass="16792">MKRLSAQETAAAVSPDMHNNSQRSRRKPKIRIIHIFAPEIIKTDAANFRELVQRLTGNPIKSHHNICSTKKIRSTSRRVPTRQEPRIFVSDRKRELGVREMRNIKGDDQEEVCGGGNTVFAEFDGLMKEIGDHHDDEFPFMDLQLV</sequence>
<dbReference type="Proteomes" id="UP000504604">
    <property type="component" value="Linkage group LG5"/>
</dbReference>
<dbReference type="GeneID" id="105162610"/>
<dbReference type="KEGG" id="sind:105162610"/>
<evidence type="ECO:0000259" key="2">
    <source>
        <dbReference type="Pfam" id="PF05678"/>
    </source>
</evidence>
<accession>A0A6I9T500</accession>
<keyword evidence="3" id="KW-1185">Reference proteome</keyword>
<dbReference type="InterPro" id="IPR008889">
    <property type="entry name" value="VQ"/>
</dbReference>
<dbReference type="Pfam" id="PF05678">
    <property type="entry name" value="VQ"/>
    <property type="match status" value="1"/>
</dbReference>
<dbReference type="OrthoDB" id="693437at2759"/>
<dbReference type="AlphaFoldDB" id="A0A6I9T500"/>
<evidence type="ECO:0000313" key="3">
    <source>
        <dbReference type="Proteomes" id="UP000504604"/>
    </source>
</evidence>
<evidence type="ECO:0000256" key="1">
    <source>
        <dbReference type="SAM" id="MobiDB-lite"/>
    </source>
</evidence>
<gene>
    <name evidence="4" type="primary">LOC105162610</name>
</gene>
<feature type="domain" description="VQ" evidence="2">
    <location>
        <begin position="35"/>
        <end position="59"/>
    </location>
</feature>